<gene>
    <name evidence="1" type="ORF">GCM10007854_20320</name>
</gene>
<reference evidence="1" key="2">
    <citation type="submission" date="2023-01" db="EMBL/GenBank/DDBJ databases">
        <title>Draft genome sequence of Algimonas porphyrae strain NBRC 108216.</title>
        <authorList>
            <person name="Sun Q."/>
            <person name="Mori K."/>
        </authorList>
    </citation>
    <scope>NUCLEOTIDE SEQUENCE</scope>
    <source>
        <strain evidence="1">NBRC 108216</strain>
    </source>
</reference>
<accession>A0ABQ5V291</accession>
<keyword evidence="2" id="KW-1185">Reference proteome</keyword>
<comment type="caution">
    <text evidence="1">The sequence shown here is derived from an EMBL/GenBank/DDBJ whole genome shotgun (WGS) entry which is preliminary data.</text>
</comment>
<proteinExistence type="predicted"/>
<dbReference type="EMBL" id="BSNJ01000004">
    <property type="protein sequence ID" value="GLQ21077.1"/>
    <property type="molecule type" value="Genomic_DNA"/>
</dbReference>
<organism evidence="1 2">
    <name type="scientific">Algimonas porphyrae</name>
    <dbReference type="NCBI Taxonomy" id="1128113"/>
    <lineage>
        <taxon>Bacteria</taxon>
        <taxon>Pseudomonadati</taxon>
        <taxon>Pseudomonadota</taxon>
        <taxon>Alphaproteobacteria</taxon>
        <taxon>Maricaulales</taxon>
        <taxon>Robiginitomaculaceae</taxon>
        <taxon>Algimonas</taxon>
    </lineage>
</organism>
<evidence type="ECO:0000313" key="1">
    <source>
        <dbReference type="EMBL" id="GLQ21077.1"/>
    </source>
</evidence>
<dbReference type="Proteomes" id="UP001161390">
    <property type="component" value="Unassembled WGS sequence"/>
</dbReference>
<sequence length="52" mass="5659">MPLQRSEIIGPHTRPLARIIKAEPQGAPLFTQARAKRWSLALGQIGGGVGRR</sequence>
<name>A0ABQ5V291_9PROT</name>
<evidence type="ECO:0000313" key="2">
    <source>
        <dbReference type="Proteomes" id="UP001161390"/>
    </source>
</evidence>
<protein>
    <submittedName>
        <fullName evidence="1">Uncharacterized protein</fullName>
    </submittedName>
</protein>
<reference evidence="1" key="1">
    <citation type="journal article" date="2014" name="Int. J. Syst. Evol. Microbiol.">
        <title>Complete genome of a new Firmicutes species belonging to the dominant human colonic microbiota ('Ruminococcus bicirculans') reveals two chromosomes and a selective capacity to utilize plant glucans.</title>
        <authorList>
            <consortium name="NISC Comparative Sequencing Program"/>
            <person name="Wegmann U."/>
            <person name="Louis P."/>
            <person name="Goesmann A."/>
            <person name="Henrissat B."/>
            <person name="Duncan S.H."/>
            <person name="Flint H.J."/>
        </authorList>
    </citation>
    <scope>NUCLEOTIDE SEQUENCE</scope>
    <source>
        <strain evidence="1">NBRC 108216</strain>
    </source>
</reference>